<dbReference type="InterPro" id="IPR005061">
    <property type="entry name" value="Ist1"/>
</dbReference>
<name>A0A7I8JS20_SPIIN</name>
<feature type="compositionally biased region" description="Basic and acidic residues" evidence="2">
    <location>
        <begin position="262"/>
        <end position="274"/>
    </location>
</feature>
<dbReference type="EMBL" id="LR743603">
    <property type="protein sequence ID" value="CAA2633451.1"/>
    <property type="molecule type" value="Genomic_DNA"/>
</dbReference>
<feature type="compositionally biased region" description="Basic residues" evidence="2">
    <location>
        <begin position="406"/>
        <end position="415"/>
    </location>
</feature>
<evidence type="ECO:0000313" key="4">
    <source>
        <dbReference type="Proteomes" id="UP001189122"/>
    </source>
</evidence>
<evidence type="ECO:0000313" key="3">
    <source>
        <dbReference type="EMBL" id="CAA2633451.1"/>
    </source>
</evidence>
<evidence type="ECO:0000256" key="2">
    <source>
        <dbReference type="SAM" id="MobiDB-lite"/>
    </source>
</evidence>
<proteinExistence type="inferred from homology"/>
<dbReference type="AlphaFoldDB" id="A0A7I8JS20"/>
<feature type="compositionally biased region" description="Basic and acidic residues" evidence="2">
    <location>
        <begin position="361"/>
        <end position="383"/>
    </location>
</feature>
<feature type="region of interest" description="Disordered" evidence="2">
    <location>
        <begin position="260"/>
        <end position="422"/>
    </location>
</feature>
<evidence type="ECO:0000256" key="1">
    <source>
        <dbReference type="ARBA" id="ARBA00005536"/>
    </source>
</evidence>
<feature type="region of interest" description="Disordered" evidence="2">
    <location>
        <begin position="437"/>
        <end position="460"/>
    </location>
</feature>
<dbReference type="PANTHER" id="PTHR12161">
    <property type="entry name" value="IST1 FAMILY MEMBER"/>
    <property type="match status" value="1"/>
</dbReference>
<accession>A0A7I8JS20</accession>
<dbReference type="Gene3D" id="1.20.1260.60">
    <property type="entry name" value="Vacuolar protein sorting-associated protein Ist1"/>
    <property type="match status" value="1"/>
</dbReference>
<organism evidence="3">
    <name type="scientific">Spirodela intermedia</name>
    <name type="common">Intermediate duckweed</name>
    <dbReference type="NCBI Taxonomy" id="51605"/>
    <lineage>
        <taxon>Eukaryota</taxon>
        <taxon>Viridiplantae</taxon>
        <taxon>Streptophyta</taxon>
        <taxon>Embryophyta</taxon>
        <taxon>Tracheophyta</taxon>
        <taxon>Spermatophyta</taxon>
        <taxon>Magnoliopsida</taxon>
        <taxon>Liliopsida</taxon>
        <taxon>Araceae</taxon>
        <taxon>Lemnoideae</taxon>
        <taxon>Spirodela</taxon>
    </lineage>
</organism>
<dbReference type="Proteomes" id="UP001189122">
    <property type="component" value="Unassembled WGS sequence"/>
</dbReference>
<dbReference type="Pfam" id="PF03398">
    <property type="entry name" value="Ist1"/>
    <property type="match status" value="1"/>
</dbReference>
<feature type="compositionally biased region" description="Basic and acidic residues" evidence="2">
    <location>
        <begin position="294"/>
        <end position="310"/>
    </location>
</feature>
<dbReference type="InterPro" id="IPR042277">
    <property type="entry name" value="IST1-like"/>
</dbReference>
<dbReference type="FunFam" id="1.20.1260.60:FF:000002">
    <property type="entry name" value="Vacuolar protein sorting-associated protein IST1"/>
    <property type="match status" value="1"/>
</dbReference>
<dbReference type="PANTHER" id="PTHR12161:SF14">
    <property type="entry name" value="REGULATOR OF VPS4 ACTIVITY IN THE MVB PATHWAY PROTEIN"/>
    <property type="match status" value="1"/>
</dbReference>
<reference evidence="3 4" key="1">
    <citation type="submission" date="2019-12" db="EMBL/GenBank/DDBJ databases">
        <authorList>
            <person name="Scholz U."/>
            <person name="Mascher M."/>
            <person name="Fiebig A."/>
        </authorList>
    </citation>
    <scope>NUCLEOTIDE SEQUENCE</scope>
</reference>
<dbReference type="EMBL" id="CACRZD030000016">
    <property type="protein sequence ID" value="CAA6672561.1"/>
    <property type="molecule type" value="Genomic_DNA"/>
</dbReference>
<dbReference type="GO" id="GO:0015031">
    <property type="term" value="P:protein transport"/>
    <property type="evidence" value="ECO:0007669"/>
    <property type="project" value="InterPro"/>
</dbReference>
<gene>
    <name evidence="3" type="ORF">SI7747_16018972</name>
</gene>
<protein>
    <submittedName>
        <fullName evidence="3">Uncharacterized protein</fullName>
    </submittedName>
</protein>
<comment type="similarity">
    <text evidence="1">Belongs to the IST1 family.</text>
</comment>
<sequence length="478" mass="53025">MFDAFSGRSSRKHAIKCINERLKPIRNRKQAVVNILKKDIADLLRNGSDSRAFSRMDELIIEMNRLACYDIIENFCQCLYKQLPLLQKQRECPPEDMESVSTLIFAAARFSDLPELCNLRTVFMMRYGNPLEGFVNPEFKDKAAAKSFPPAKKLQLMKDIACEFNVNWDSASFNHENPAASYCETKRVAAPFRAREERNPQVNDGGGLVVNQPKPKEDAVAAAAPAAARSRVRPLFSPETSNGGDSTAVGRRSTRSYAKVNAIDEEKVSDRDGPRIYSKVPTWRQEGGLQDPQAAKHEGRNAGGAAKERAPVGLTGATATAPPPQRAVKERTLHSIPPPYVKTVVGPKAERHQPPSPPPEKPGRKEDEDEKEEPRAVYGERPKPRSMRRKPPPPVVAAAGEEATPPRRHHERRRIIVGDGEGLDEEENVEQLLIHYSRKDKGKEPMGPAWTRPDSPSLPESDELAARFAGLKAGGAWG</sequence>
<keyword evidence="4" id="KW-1185">Reference proteome</keyword>